<proteinExistence type="inferred from homology"/>
<dbReference type="InterPro" id="IPR012337">
    <property type="entry name" value="RNaseH-like_sf"/>
</dbReference>
<dbReference type="PROSITE" id="PS50821">
    <property type="entry name" value="PAZ"/>
    <property type="match status" value="1"/>
</dbReference>
<accession>A0A165U5P8</accession>
<dbReference type="Pfam" id="PF08699">
    <property type="entry name" value="ArgoL1"/>
    <property type="match status" value="1"/>
</dbReference>
<dbReference type="OrthoDB" id="10252740at2759"/>
<dbReference type="Pfam" id="PF02170">
    <property type="entry name" value="PAZ"/>
    <property type="match status" value="1"/>
</dbReference>
<dbReference type="InterPro" id="IPR003165">
    <property type="entry name" value="Piwi"/>
</dbReference>
<dbReference type="InterPro" id="IPR014811">
    <property type="entry name" value="ArgoL1"/>
</dbReference>
<dbReference type="Pfam" id="PF02171">
    <property type="entry name" value="Piwi"/>
    <property type="match status" value="1"/>
</dbReference>
<evidence type="ECO:0000259" key="2">
    <source>
        <dbReference type="PROSITE" id="PS50821"/>
    </source>
</evidence>
<dbReference type="InterPro" id="IPR036085">
    <property type="entry name" value="PAZ_dom_sf"/>
</dbReference>
<dbReference type="InParanoid" id="A0A165U5P8"/>
<evidence type="ECO:0000313" key="4">
    <source>
        <dbReference type="EMBL" id="KZT27684.1"/>
    </source>
</evidence>
<dbReference type="InterPro" id="IPR036397">
    <property type="entry name" value="RNaseH_sf"/>
</dbReference>
<dbReference type="SUPFAM" id="SSF53098">
    <property type="entry name" value="Ribonuclease H-like"/>
    <property type="match status" value="1"/>
</dbReference>
<gene>
    <name evidence="4" type="ORF">NEOLEDRAFT_110628</name>
</gene>
<dbReference type="SMART" id="SM00950">
    <property type="entry name" value="Piwi"/>
    <property type="match status" value="1"/>
</dbReference>
<dbReference type="GO" id="GO:0003723">
    <property type="term" value="F:RNA binding"/>
    <property type="evidence" value="ECO:0007669"/>
    <property type="project" value="InterPro"/>
</dbReference>
<evidence type="ECO:0000313" key="5">
    <source>
        <dbReference type="Proteomes" id="UP000076761"/>
    </source>
</evidence>
<dbReference type="SUPFAM" id="SSF101690">
    <property type="entry name" value="PAZ domain"/>
    <property type="match status" value="1"/>
</dbReference>
<dbReference type="PANTHER" id="PTHR22891">
    <property type="entry name" value="EUKARYOTIC TRANSLATION INITIATION FACTOR 2C"/>
    <property type="match status" value="1"/>
</dbReference>
<dbReference type="Pfam" id="PF16486">
    <property type="entry name" value="ArgoN"/>
    <property type="match status" value="1"/>
</dbReference>
<protein>
    <submittedName>
        <fullName evidence="4">Piwi-domain-containing protein</fullName>
    </submittedName>
</protein>
<dbReference type="Gene3D" id="3.30.420.10">
    <property type="entry name" value="Ribonuclease H-like superfamily/Ribonuclease H"/>
    <property type="match status" value="1"/>
</dbReference>
<dbReference type="CDD" id="cd02846">
    <property type="entry name" value="PAZ_argonaute_like"/>
    <property type="match status" value="1"/>
</dbReference>
<dbReference type="SMART" id="SM00949">
    <property type="entry name" value="PAZ"/>
    <property type="match status" value="1"/>
</dbReference>
<organism evidence="4 5">
    <name type="scientific">Neolentinus lepideus HHB14362 ss-1</name>
    <dbReference type="NCBI Taxonomy" id="1314782"/>
    <lineage>
        <taxon>Eukaryota</taxon>
        <taxon>Fungi</taxon>
        <taxon>Dikarya</taxon>
        <taxon>Basidiomycota</taxon>
        <taxon>Agaricomycotina</taxon>
        <taxon>Agaricomycetes</taxon>
        <taxon>Gloeophyllales</taxon>
        <taxon>Gloeophyllaceae</taxon>
        <taxon>Neolentinus</taxon>
    </lineage>
</organism>
<sequence length="863" mass="96124">MAAHRAEQPPPPWQRWKGSQGRIVSVHANVFKISWNDTEGQCIYEYDVMTKSLASRTEEESKISKSKARELMQRLQVELYPDIFQVQGAYDGSKIIWSTSQLPLPGGAVGEFTLPWSRPDPQHPVRAPMMVNVKITFAKQVEKRYLNSVVLGMGAANLLTGEPFAHEDATTALNALNVIFQQAPSVGGAVRNGRRIFVASQRDARRLGPFLMVQGYFQSVRPIPRGLMVNIDVITGLLIGQEDLAGFAADYLGIGRNQLRDINAQNYQKLRYALKGLRIETTMSTRRRTYRISDLVRRAGRVQFDKGTTKITVAEHFLQAHNVHIRDPDLFGVQIGRKDHGITLPIEICKIVTPQLWNKQPPSRIQSDIVKHSAKPPQGRMADIKHARTALAYDSSVTLAGGGLSVDQELSRVQGRLLDAPQLQFGGQSTMTFPPNNIGVWNVTQQQLAEPSSVGSWAIIDLASSNRDLVYRFANELMKVMKDRGMHVEGNPVLGQLTSPSIETVGEHLFGLPSKPDLVVFILPQNSPDIYRMVKRLGDIVIPGGLVTQCVTAGKNYNNQYCNNLALKINVKLGGVNSFVRSPTMNQLKGQGVMALGADVSHPTDLSQPSVAALVSSWDDTCTKYVASIRIQRPRQEVIEDMEAMVERALRCYFDAHQGQQRKLPRTLLFYRDGVSEGEYRTLAITEVAAIKAAIAKAYGPNMAGWPGLVFVIVGKRHHIRFFPEQRDADRTGNCRSGLVVDQEIGHPTEFNYYLQSQPGLKGTSRPSHYVAIINTPGISADILQQLSYGLCFAYARASRAVSIPAPVYYADLVCRRGKFHFDDRVSVDADYSSDTSGTFNMSFWQEHFTEINFGMKNKMYFV</sequence>
<reference evidence="4 5" key="1">
    <citation type="journal article" date="2016" name="Mol. Biol. Evol.">
        <title>Comparative Genomics of Early-Diverging Mushroom-Forming Fungi Provides Insights into the Origins of Lignocellulose Decay Capabilities.</title>
        <authorList>
            <person name="Nagy L.G."/>
            <person name="Riley R."/>
            <person name="Tritt A."/>
            <person name="Adam C."/>
            <person name="Daum C."/>
            <person name="Floudas D."/>
            <person name="Sun H."/>
            <person name="Yadav J.S."/>
            <person name="Pangilinan J."/>
            <person name="Larsson K.H."/>
            <person name="Matsuura K."/>
            <person name="Barry K."/>
            <person name="Labutti K."/>
            <person name="Kuo R."/>
            <person name="Ohm R.A."/>
            <person name="Bhattacharya S.S."/>
            <person name="Shirouzu T."/>
            <person name="Yoshinaga Y."/>
            <person name="Martin F.M."/>
            <person name="Grigoriev I.V."/>
            <person name="Hibbett D.S."/>
        </authorList>
    </citation>
    <scope>NUCLEOTIDE SEQUENCE [LARGE SCALE GENOMIC DNA]</scope>
    <source>
        <strain evidence="4 5">HHB14362 ss-1</strain>
    </source>
</reference>
<dbReference type="Proteomes" id="UP000076761">
    <property type="component" value="Unassembled WGS sequence"/>
</dbReference>
<feature type="domain" description="PAZ" evidence="2">
    <location>
        <begin position="258"/>
        <end position="353"/>
    </location>
</feature>
<evidence type="ECO:0000256" key="1">
    <source>
        <dbReference type="RuleBase" id="RU361178"/>
    </source>
</evidence>
<evidence type="ECO:0000259" key="3">
    <source>
        <dbReference type="PROSITE" id="PS50822"/>
    </source>
</evidence>
<dbReference type="STRING" id="1314782.A0A165U5P8"/>
<dbReference type="Gene3D" id="2.170.260.10">
    <property type="entry name" value="paz domain"/>
    <property type="match status" value="1"/>
</dbReference>
<dbReference type="InterPro" id="IPR003100">
    <property type="entry name" value="PAZ_dom"/>
</dbReference>
<dbReference type="PROSITE" id="PS50822">
    <property type="entry name" value="PIWI"/>
    <property type="match status" value="1"/>
</dbReference>
<dbReference type="EMBL" id="KV425561">
    <property type="protein sequence ID" value="KZT27684.1"/>
    <property type="molecule type" value="Genomic_DNA"/>
</dbReference>
<dbReference type="InterPro" id="IPR032474">
    <property type="entry name" value="Argonaute_N"/>
</dbReference>
<keyword evidence="5" id="KW-1185">Reference proteome</keyword>
<dbReference type="AlphaFoldDB" id="A0A165U5P8"/>
<feature type="domain" description="Piwi" evidence="3">
    <location>
        <begin position="518"/>
        <end position="823"/>
    </location>
</feature>
<dbReference type="Gene3D" id="3.40.50.2300">
    <property type="match status" value="1"/>
</dbReference>
<name>A0A165U5P8_9AGAM</name>
<comment type="similarity">
    <text evidence="1">Belongs to the argonaute family.</text>
</comment>